<dbReference type="PROSITE" id="PS01175">
    <property type="entry name" value="RIBONUCLEASE_II"/>
    <property type="match status" value="1"/>
</dbReference>
<dbReference type="EC" id="3.1.13.1" evidence="8"/>
<accession>A0A0N7MVK7</accession>
<dbReference type="AlphaFoldDB" id="A0A0N7MVK7"/>
<comment type="subcellular location">
    <subcellularLocation>
        <location evidence="2 8">Cytoplasm</location>
    </subcellularLocation>
</comment>
<keyword evidence="3 8" id="KW-0963">Cytoplasm</keyword>
<dbReference type="PANTHER" id="PTHR23355">
    <property type="entry name" value="RIBONUCLEASE"/>
    <property type="match status" value="1"/>
</dbReference>
<keyword evidence="7 8" id="KW-0694">RNA-binding</keyword>
<dbReference type="Proteomes" id="UP000199197">
    <property type="component" value="Unassembled WGS sequence"/>
</dbReference>
<evidence type="ECO:0000256" key="5">
    <source>
        <dbReference type="ARBA" id="ARBA00022801"/>
    </source>
</evidence>
<reference evidence="11" key="1">
    <citation type="submission" date="2015-11" db="EMBL/GenBank/DDBJ databases">
        <authorList>
            <person name="Varghese N."/>
        </authorList>
    </citation>
    <scope>NUCLEOTIDE SEQUENCE [LARGE SCALE GENOMIC DNA]</scope>
    <source>
        <strain evidence="11">JGI-23</strain>
    </source>
</reference>
<dbReference type="Pfam" id="PF00575">
    <property type="entry name" value="S1"/>
    <property type="match status" value="1"/>
</dbReference>
<dbReference type="InterPro" id="IPR022966">
    <property type="entry name" value="RNase_II/R_CS"/>
</dbReference>
<dbReference type="NCBIfam" id="TIGR00358">
    <property type="entry name" value="3_prime_RNase"/>
    <property type="match status" value="1"/>
</dbReference>
<dbReference type="SMART" id="SM00316">
    <property type="entry name" value="S1"/>
    <property type="match status" value="1"/>
</dbReference>
<dbReference type="Pfam" id="PF08206">
    <property type="entry name" value="OB_RNB"/>
    <property type="match status" value="1"/>
</dbReference>
<feature type="domain" description="S1 motif" evidence="9">
    <location>
        <begin position="633"/>
        <end position="714"/>
    </location>
</feature>
<dbReference type="NCBIfam" id="TIGR02063">
    <property type="entry name" value="RNase_R"/>
    <property type="match status" value="1"/>
</dbReference>
<dbReference type="GO" id="GO:0005829">
    <property type="term" value="C:cytosol"/>
    <property type="evidence" value="ECO:0007669"/>
    <property type="project" value="TreeGrafter"/>
</dbReference>
<evidence type="ECO:0000259" key="9">
    <source>
        <dbReference type="PROSITE" id="PS50126"/>
    </source>
</evidence>
<dbReference type="Pfam" id="PF17876">
    <property type="entry name" value="CSD2"/>
    <property type="match status" value="1"/>
</dbReference>
<dbReference type="GO" id="GO:0003723">
    <property type="term" value="F:RNA binding"/>
    <property type="evidence" value="ECO:0007669"/>
    <property type="project" value="UniProtKB-UniRule"/>
</dbReference>
<dbReference type="RefSeq" id="WP_234697210.1">
    <property type="nucleotide sequence ID" value="NZ_CZVW01000001.1"/>
</dbReference>
<dbReference type="SMART" id="SM00955">
    <property type="entry name" value="RNB"/>
    <property type="match status" value="1"/>
</dbReference>
<proteinExistence type="inferred from homology"/>
<evidence type="ECO:0000256" key="1">
    <source>
        <dbReference type="ARBA" id="ARBA00001849"/>
    </source>
</evidence>
<evidence type="ECO:0000313" key="11">
    <source>
        <dbReference type="Proteomes" id="UP000199197"/>
    </source>
</evidence>
<dbReference type="InterPro" id="IPR012340">
    <property type="entry name" value="NA-bd_OB-fold"/>
</dbReference>
<dbReference type="CDD" id="cd04471">
    <property type="entry name" value="S1_RNase_R"/>
    <property type="match status" value="1"/>
</dbReference>
<evidence type="ECO:0000256" key="6">
    <source>
        <dbReference type="ARBA" id="ARBA00022839"/>
    </source>
</evidence>
<keyword evidence="5 8" id="KW-0378">Hydrolase</keyword>
<dbReference type="InterPro" id="IPR011805">
    <property type="entry name" value="RNase_R"/>
</dbReference>
<comment type="similarity">
    <text evidence="8">Belongs to the RNR ribonuclease family. RNase R subfamily.</text>
</comment>
<comment type="function">
    <text evidence="8">3'-5' exoribonuclease that releases 5'-nucleoside monophosphates and is involved in maturation of structured RNAs.</text>
</comment>
<dbReference type="InterPro" id="IPR004476">
    <property type="entry name" value="RNase_II/RNase_R"/>
</dbReference>
<keyword evidence="6 8" id="KW-0269">Exonuclease</keyword>
<dbReference type="HAMAP" id="MF_01895">
    <property type="entry name" value="RNase_R"/>
    <property type="match status" value="1"/>
</dbReference>
<evidence type="ECO:0000256" key="2">
    <source>
        <dbReference type="ARBA" id="ARBA00004496"/>
    </source>
</evidence>
<dbReference type="InterPro" id="IPR050180">
    <property type="entry name" value="RNR_Ribonuclease"/>
</dbReference>
<dbReference type="GO" id="GO:0006402">
    <property type="term" value="P:mRNA catabolic process"/>
    <property type="evidence" value="ECO:0007669"/>
    <property type="project" value="TreeGrafter"/>
</dbReference>
<evidence type="ECO:0000256" key="8">
    <source>
        <dbReference type="HAMAP-Rule" id="MF_01895"/>
    </source>
</evidence>
<evidence type="ECO:0000256" key="4">
    <source>
        <dbReference type="ARBA" id="ARBA00022722"/>
    </source>
</evidence>
<evidence type="ECO:0000313" key="10">
    <source>
        <dbReference type="EMBL" id="CUS96115.1"/>
    </source>
</evidence>
<sequence>MKKEIETSEIKERILKFLKKRARKSFRAKEIAKKLDLIEEYEMGIIKRILNEMVEKGEIVKLPRNKYTFKPNPKILVGRLTVNPNGYGFVEIEDDLGGDIKEVFIPPRFIHTALDGDKVAVSVIEKRKGLLAEGEIVDIIERGRKVITGVLSKKKGIYFVIPDDKHIIRDFYINEKNVKKFNAKVGDKVAIELVDWIDEGFSPEGRIIEVLGKAGENDAEILSIARNYDFPTKFPDDVLREAEKIPDEIPESEYKKRLDLRELICFTIDPEDAKDFDDAVSLEVLPDGKYKLGVHIADVSFYVKEGSKIDIEAYRRGTSVYLVDRVIPMLPEKLSNNVCSLNPNVDRLAYSVFMIVNSKGVVEDYSFHKSIIRSKRRFTYEEVQRIIETGEGDFADIILEMHKLSKILLKKRLREGSIDFETPEVKFKLDEEGRPIEIIKKVRLDSHRLIEEFMLLANQTVAKHVGKMNRKNREYPFVYRVHDLPDPAKLKNLAEFVRKLGFKFEIDSKPLSKSIQKLLAQVKDTEYEYLVNDIAIRSMAKAIYSEKNIGHFGLGFKYYTHFTSPIRRYPDLVVHRLLYEYTEGKVDDERLNQIARKLPEICKHSSEMEIKAMEAERESIKFKQVEYMKEHVGRVFDGIISGVQDFGLFVEINDILVEGLVKVRDMNDDYYIYDESQYALIGKYTKKVYRLGDKVRVRVVRVDEVSREIDFVLLGKISR</sequence>
<keyword evidence="11" id="KW-1185">Reference proteome</keyword>
<organism evidence="10 11">
    <name type="scientific">Candidatus Chryseopegocella kryptomonas</name>
    <dbReference type="NCBI Taxonomy" id="1633643"/>
    <lineage>
        <taxon>Bacteria</taxon>
        <taxon>Pseudomonadati</taxon>
        <taxon>Candidatus Kryptoniota</taxon>
        <taxon>Candidatus Chryseopegocella</taxon>
    </lineage>
</organism>
<dbReference type="Gene3D" id="2.40.50.140">
    <property type="entry name" value="Nucleic acid-binding proteins"/>
    <property type="match status" value="2"/>
</dbReference>
<dbReference type="PROSITE" id="PS50126">
    <property type="entry name" value="S1"/>
    <property type="match status" value="1"/>
</dbReference>
<gene>
    <name evidence="8" type="primary">rnr</name>
    <name evidence="10" type="ORF">JGI23_00061</name>
</gene>
<dbReference type="GO" id="GO:0008859">
    <property type="term" value="F:exoribonuclease II activity"/>
    <property type="evidence" value="ECO:0007669"/>
    <property type="project" value="UniProtKB-UniRule"/>
</dbReference>
<dbReference type="InterPro" id="IPR040476">
    <property type="entry name" value="CSD2"/>
</dbReference>
<comment type="catalytic activity">
    <reaction evidence="1 8">
        <text>Exonucleolytic cleavage in the 3'- to 5'-direction to yield nucleoside 5'-phosphates.</text>
        <dbReference type="EC" id="3.1.13.1"/>
    </reaction>
</comment>
<dbReference type="InterPro" id="IPR003029">
    <property type="entry name" value="S1_domain"/>
</dbReference>
<dbReference type="Pfam" id="PF00773">
    <property type="entry name" value="RNB"/>
    <property type="match status" value="1"/>
</dbReference>
<name>A0A0N7MVK7_9BACT</name>
<evidence type="ECO:0000256" key="3">
    <source>
        <dbReference type="ARBA" id="ARBA00022490"/>
    </source>
</evidence>
<evidence type="ECO:0000256" key="7">
    <source>
        <dbReference type="ARBA" id="ARBA00022884"/>
    </source>
</evidence>
<dbReference type="InterPro" id="IPR001900">
    <property type="entry name" value="RNase_II/R"/>
</dbReference>
<dbReference type="PANTHER" id="PTHR23355:SF9">
    <property type="entry name" value="DIS3-LIKE EXONUCLEASE 2"/>
    <property type="match status" value="1"/>
</dbReference>
<dbReference type="InterPro" id="IPR013223">
    <property type="entry name" value="RNase_B_OB_dom"/>
</dbReference>
<protein>
    <recommendedName>
        <fullName evidence="8">Ribonuclease R</fullName>
        <shortName evidence="8">RNase R</shortName>
        <ecNumber evidence="8">3.1.13.1</ecNumber>
    </recommendedName>
</protein>
<dbReference type="SUPFAM" id="SSF50249">
    <property type="entry name" value="Nucleic acid-binding proteins"/>
    <property type="match status" value="4"/>
</dbReference>
<keyword evidence="4 8" id="KW-0540">Nuclease</keyword>
<dbReference type="EMBL" id="CZVW01000001">
    <property type="protein sequence ID" value="CUS96115.1"/>
    <property type="molecule type" value="Genomic_DNA"/>
</dbReference>